<reference evidence="2" key="1">
    <citation type="submission" date="2022-09" db="EMBL/GenBank/DDBJ databases">
        <title>Diverse halophilic archaea isolated from saline environments.</title>
        <authorList>
            <person name="Cui H.-L."/>
        </authorList>
    </citation>
    <scope>NUCLEOTIDE SEQUENCE</scope>
    <source>
        <strain evidence="2">ZS-35-S2</strain>
    </source>
</reference>
<organism evidence="2 3">
    <name type="scientific">Salinirubellus salinus</name>
    <dbReference type="NCBI Taxonomy" id="1364945"/>
    <lineage>
        <taxon>Archaea</taxon>
        <taxon>Methanobacteriati</taxon>
        <taxon>Methanobacteriota</taxon>
        <taxon>Stenosarchaea group</taxon>
        <taxon>Halobacteria</taxon>
        <taxon>Halobacteriales</taxon>
        <taxon>Natronomonadaceae</taxon>
        <taxon>Salinirubellus</taxon>
    </lineage>
</organism>
<feature type="transmembrane region" description="Helical" evidence="1">
    <location>
        <begin position="218"/>
        <end position="242"/>
    </location>
</feature>
<keyword evidence="3" id="KW-1185">Reference proteome</keyword>
<dbReference type="PANTHER" id="PTHR40700">
    <property type="entry name" value="HYPOTHETICAL MEMBRANE PROTEIN, CONSERVED, DUF63 FAMILY"/>
    <property type="match status" value="1"/>
</dbReference>
<evidence type="ECO:0000313" key="2">
    <source>
        <dbReference type="EMBL" id="UWM52813.1"/>
    </source>
</evidence>
<feature type="transmembrane region" description="Helical" evidence="1">
    <location>
        <begin position="16"/>
        <end position="36"/>
    </location>
</feature>
<dbReference type="EMBL" id="CP104003">
    <property type="protein sequence ID" value="UWM52813.1"/>
    <property type="molecule type" value="Genomic_DNA"/>
</dbReference>
<accession>A0A9E7QZJ6</accession>
<feature type="transmembrane region" description="Helical" evidence="1">
    <location>
        <begin position="172"/>
        <end position="198"/>
    </location>
</feature>
<evidence type="ECO:0000256" key="1">
    <source>
        <dbReference type="SAM" id="Phobius"/>
    </source>
</evidence>
<dbReference type="Proteomes" id="UP001057580">
    <property type="component" value="Chromosome"/>
</dbReference>
<dbReference type="KEGG" id="ssai:N0B31_11690"/>
<keyword evidence="1" id="KW-0472">Membrane</keyword>
<dbReference type="PANTHER" id="PTHR40700:SF1">
    <property type="entry name" value="DUF63 DOMAIN-CONTAINING PROTEIN"/>
    <property type="match status" value="1"/>
</dbReference>
<proteinExistence type="predicted"/>
<dbReference type="InterPro" id="IPR002749">
    <property type="entry name" value="DUF63"/>
</dbReference>
<feature type="transmembrane region" description="Helical" evidence="1">
    <location>
        <begin position="254"/>
        <end position="277"/>
    </location>
</feature>
<dbReference type="GeneID" id="74943094"/>
<gene>
    <name evidence="2" type="ORF">N0B31_11690</name>
</gene>
<keyword evidence="1" id="KW-0812">Transmembrane</keyword>
<dbReference type="AlphaFoldDB" id="A0A9E7QZJ6"/>
<keyword evidence="1" id="KW-1133">Transmembrane helix</keyword>
<feature type="transmembrane region" description="Helical" evidence="1">
    <location>
        <begin position="74"/>
        <end position="95"/>
    </location>
</feature>
<protein>
    <submittedName>
        <fullName evidence="2">DUF63 family protein</fullName>
    </submittedName>
</protein>
<sequence>MYTALVLPSGFALPPLPYLLGLLLAVAGVAALLYRLDPPVTPRVVAAFAPWMVAGAAGYVLFQLEAVPSVVAPLFGSPAVYLSTFVLAGLVWAAVARFDPETWSFPSAPSVLLLSGALTGGAVVGSALTVGSASGGLQPFWPAVGLLVSVVVAGLVWTLLRRRRPRVEVTGAAGLLVVLAHTLDGVSTAIGVDVLTGFGEQTPLSRVVLELGQALPTAQYLGGGWVFVLVKVALAIGVVLLLTDYVEEAPREGTLLLGLVAAVGLGPGAHNLVLFTVA</sequence>
<dbReference type="RefSeq" id="WP_260591808.1">
    <property type="nucleotide sequence ID" value="NZ_CP104003.1"/>
</dbReference>
<name>A0A9E7QZJ6_9EURY</name>
<dbReference type="Pfam" id="PF01889">
    <property type="entry name" value="DUF63"/>
    <property type="match status" value="1"/>
</dbReference>
<feature type="transmembrane region" description="Helical" evidence="1">
    <location>
        <begin position="140"/>
        <end position="160"/>
    </location>
</feature>
<evidence type="ECO:0000313" key="3">
    <source>
        <dbReference type="Proteomes" id="UP001057580"/>
    </source>
</evidence>
<feature type="transmembrane region" description="Helical" evidence="1">
    <location>
        <begin position="43"/>
        <end position="62"/>
    </location>
</feature>
<feature type="transmembrane region" description="Helical" evidence="1">
    <location>
        <begin position="107"/>
        <end position="128"/>
    </location>
</feature>